<dbReference type="AlphaFoldDB" id="A0A8S9UN95"/>
<dbReference type="EMBL" id="JAACNO010001405">
    <property type="protein sequence ID" value="KAF4140902.1"/>
    <property type="molecule type" value="Genomic_DNA"/>
</dbReference>
<protein>
    <submittedName>
        <fullName evidence="3">Uncharacterized protein</fullName>
    </submittedName>
</protein>
<organism evidence="3 4">
    <name type="scientific">Phytophthora infestans</name>
    <name type="common">Potato late blight agent</name>
    <name type="synonym">Botrytis infestans</name>
    <dbReference type="NCBI Taxonomy" id="4787"/>
    <lineage>
        <taxon>Eukaryota</taxon>
        <taxon>Sar</taxon>
        <taxon>Stramenopiles</taxon>
        <taxon>Oomycota</taxon>
        <taxon>Peronosporomycetes</taxon>
        <taxon>Peronosporales</taxon>
        <taxon>Peronosporaceae</taxon>
        <taxon>Phytophthora</taxon>
    </lineage>
</organism>
<reference evidence="3" key="1">
    <citation type="submission" date="2020-03" db="EMBL/GenBank/DDBJ databases">
        <title>Hybrid Assembly of Korean Phytophthora infestans isolates.</title>
        <authorList>
            <person name="Prokchorchik M."/>
            <person name="Lee Y."/>
            <person name="Seo J."/>
            <person name="Cho J.-H."/>
            <person name="Park Y.-E."/>
            <person name="Jang D.-C."/>
            <person name="Im J.-S."/>
            <person name="Choi J.-G."/>
            <person name="Park H.-J."/>
            <person name="Lee G.-B."/>
            <person name="Lee Y.-G."/>
            <person name="Hong S.-Y."/>
            <person name="Cho K."/>
            <person name="Sohn K.H."/>
        </authorList>
    </citation>
    <scope>NUCLEOTIDE SEQUENCE</scope>
    <source>
        <strain evidence="3">KR_2_A2</strain>
    </source>
</reference>
<name>A0A8S9UN95_PHYIN</name>
<evidence type="ECO:0000256" key="2">
    <source>
        <dbReference type="SAM" id="SignalP"/>
    </source>
</evidence>
<sequence length="177" mass="17580">MELVLCIAFLAPSQSSDTAEGSGFENAVVAGGGGHGVAYDISTVVGRRGGGRGPGRGASRGKSRAGGKQGRGDRGGDRVGGDDHAGAAGGEPPSECTDSGVASSAGDSAVAVVGSGAGRGVQLGNIHGLIQAGEFGQRGYLRNEEVISDTGVFSYDGNTDGEVLSRDDWNCDRRPAA</sequence>
<dbReference type="Proteomes" id="UP000704712">
    <property type="component" value="Unassembled WGS sequence"/>
</dbReference>
<evidence type="ECO:0000256" key="1">
    <source>
        <dbReference type="SAM" id="MobiDB-lite"/>
    </source>
</evidence>
<evidence type="ECO:0000313" key="4">
    <source>
        <dbReference type="Proteomes" id="UP000704712"/>
    </source>
</evidence>
<feature type="compositionally biased region" description="Basic and acidic residues" evidence="1">
    <location>
        <begin position="70"/>
        <end position="85"/>
    </location>
</feature>
<gene>
    <name evidence="3" type="ORF">GN958_ATG09750</name>
</gene>
<accession>A0A8S9UN95</accession>
<proteinExistence type="predicted"/>
<comment type="caution">
    <text evidence="3">The sequence shown here is derived from an EMBL/GenBank/DDBJ whole genome shotgun (WGS) entry which is preliminary data.</text>
</comment>
<feature type="region of interest" description="Disordered" evidence="1">
    <location>
        <begin position="44"/>
        <end position="104"/>
    </location>
</feature>
<feature type="chain" id="PRO_5035893088" evidence="2">
    <location>
        <begin position="16"/>
        <end position="177"/>
    </location>
</feature>
<feature type="compositionally biased region" description="Gly residues" evidence="1">
    <location>
        <begin position="47"/>
        <end position="58"/>
    </location>
</feature>
<keyword evidence="2" id="KW-0732">Signal</keyword>
<evidence type="ECO:0000313" key="3">
    <source>
        <dbReference type="EMBL" id="KAF4140902.1"/>
    </source>
</evidence>
<feature type="signal peptide" evidence="2">
    <location>
        <begin position="1"/>
        <end position="15"/>
    </location>
</feature>